<keyword evidence="3" id="KW-0732">Signal</keyword>
<dbReference type="OrthoDB" id="439768at2759"/>
<gene>
    <name evidence="4" type="ORF">SNEC2469_LOCUS23393</name>
</gene>
<feature type="compositionally biased region" description="Basic and acidic residues" evidence="2">
    <location>
        <begin position="415"/>
        <end position="428"/>
    </location>
</feature>
<feature type="compositionally biased region" description="Low complexity" evidence="2">
    <location>
        <begin position="431"/>
        <end position="444"/>
    </location>
</feature>
<feature type="region of interest" description="Disordered" evidence="2">
    <location>
        <begin position="485"/>
        <end position="520"/>
    </location>
</feature>
<feature type="region of interest" description="Disordered" evidence="2">
    <location>
        <begin position="755"/>
        <end position="829"/>
    </location>
</feature>
<feature type="compositionally biased region" description="Polar residues" evidence="2">
    <location>
        <begin position="770"/>
        <end position="789"/>
    </location>
</feature>
<feature type="compositionally biased region" description="Pro residues" evidence="2">
    <location>
        <begin position="363"/>
        <end position="374"/>
    </location>
</feature>
<proteinExistence type="predicted"/>
<reference evidence="4" key="1">
    <citation type="submission" date="2021-02" db="EMBL/GenBank/DDBJ databases">
        <authorList>
            <person name="Dougan E. K."/>
            <person name="Rhodes N."/>
            <person name="Thang M."/>
            <person name="Chan C."/>
        </authorList>
    </citation>
    <scope>NUCLEOTIDE SEQUENCE</scope>
</reference>
<comment type="caution">
    <text evidence="4">The sequence shown here is derived from an EMBL/GenBank/DDBJ whole genome shotgun (WGS) entry which is preliminary data.</text>
</comment>
<accession>A0A812YT79</accession>
<evidence type="ECO:0000256" key="3">
    <source>
        <dbReference type="SAM" id="SignalP"/>
    </source>
</evidence>
<feature type="region of interest" description="Disordered" evidence="2">
    <location>
        <begin position="566"/>
        <end position="586"/>
    </location>
</feature>
<name>A0A812YT79_9DINO</name>
<evidence type="ECO:0000256" key="2">
    <source>
        <dbReference type="SAM" id="MobiDB-lite"/>
    </source>
</evidence>
<organism evidence="4 5">
    <name type="scientific">Symbiodinium necroappetens</name>
    <dbReference type="NCBI Taxonomy" id="1628268"/>
    <lineage>
        <taxon>Eukaryota</taxon>
        <taxon>Sar</taxon>
        <taxon>Alveolata</taxon>
        <taxon>Dinophyceae</taxon>
        <taxon>Suessiales</taxon>
        <taxon>Symbiodiniaceae</taxon>
        <taxon>Symbiodinium</taxon>
    </lineage>
</organism>
<keyword evidence="1" id="KW-0175">Coiled coil</keyword>
<dbReference type="EMBL" id="CAJNJA010043586">
    <property type="protein sequence ID" value="CAE7794946.1"/>
    <property type="molecule type" value="Genomic_DNA"/>
</dbReference>
<keyword evidence="5" id="KW-1185">Reference proteome</keyword>
<feature type="region of interest" description="Disordered" evidence="2">
    <location>
        <begin position="680"/>
        <end position="699"/>
    </location>
</feature>
<dbReference type="Proteomes" id="UP000601435">
    <property type="component" value="Unassembled WGS sequence"/>
</dbReference>
<feature type="region of interest" description="Disordered" evidence="2">
    <location>
        <begin position="349"/>
        <end position="465"/>
    </location>
</feature>
<evidence type="ECO:0000313" key="4">
    <source>
        <dbReference type="EMBL" id="CAE7794946.1"/>
    </source>
</evidence>
<sequence length="858" mass="92570">MHEKPGQPGCLLWLWSHAKLAALLAAALSSQRRSTLSTQEPLPATSCYPNTAMLRKSWLLAIGGLVGVTGSYIAPRYQILDAKADIRDLDVGDLDDMEVDVPKSFVEHVKEVREQRNKPKIDFNSEDFKRDPASFMTSGSSGVSMAFVQLDVKWAMEHGKHETTSLARSWTSLLENGGVSAQIYDTDPGSILIVNKIPAQNIKIKEFVLSQPHLDYYELNQKRFYPDGRMSPLVTDDERRERMARSPDGAHAVNRAQKSAAKVAAHSERYEESAWRQRKARVAELEARLRELEELQSSSELLELRALVEAQEAALEDQRRIIESQSALIEDLSSHLKATSSNEASLGSAANASAAVSASKEPAPSPTSPEPQGPAGPSGPSKRRSGSGYGRGTMSAPGLRKPVSASSGGAGAPGGREKAENRGKENQKRFGCSSGSISSASSGGLVRGPSPRTTPRSASTGVSRRLSSLAVEAVLVVEDFAPEHDAAQTQRRGRGYASRDMMQASKGPWQGSSPSLATASRPELTSFASVCASDGRQRRVAEASSGASAGAELLRMLKGNDFDGTAAAARAAPGPSAQGHDQGYEEYDSNWSWQGWQGWQDWQGWTEWEDPSWNEVATRPWAFGSERHSGGYEPQRPPEPFCRDYAAFDFDEAQPEFTLADIANRTKLFAEASKTSVMQDARSWPATSMPGPRPSYENATDSGFPPCQTTWEVHPSAHSDSFRPTSATLTSIPVPESLQNAGLSGRELHSRRELLEMRPRPSEETCPGMPSTTMVLPAQGQNKAGSQVPATPAGATPRVEESLPSSSQHDSRGFSKWFGPNAASPPESAFATSVGIHEAGFSTDAGSGVESSEEEVQK</sequence>
<dbReference type="AlphaFoldDB" id="A0A812YT79"/>
<feature type="compositionally biased region" description="Low complexity" evidence="2">
    <location>
        <begin position="349"/>
        <end position="359"/>
    </location>
</feature>
<dbReference type="Gene3D" id="3.30.70.260">
    <property type="match status" value="1"/>
</dbReference>
<feature type="chain" id="PRO_5032590107" evidence="3">
    <location>
        <begin position="26"/>
        <end position="858"/>
    </location>
</feature>
<feature type="signal peptide" evidence="3">
    <location>
        <begin position="1"/>
        <end position="25"/>
    </location>
</feature>
<protein>
    <submittedName>
        <fullName evidence="4">Uncharacterized protein</fullName>
    </submittedName>
</protein>
<feature type="coiled-coil region" evidence="1">
    <location>
        <begin position="275"/>
        <end position="321"/>
    </location>
</feature>
<evidence type="ECO:0000256" key="1">
    <source>
        <dbReference type="SAM" id="Coils"/>
    </source>
</evidence>
<feature type="compositionally biased region" description="Polar residues" evidence="2">
    <location>
        <begin position="451"/>
        <end position="462"/>
    </location>
</feature>
<evidence type="ECO:0000313" key="5">
    <source>
        <dbReference type="Proteomes" id="UP000601435"/>
    </source>
</evidence>